<keyword evidence="2" id="KW-0732">Signal</keyword>
<protein>
    <recommendedName>
        <fullName evidence="5">ABC transporter permease</fullName>
    </recommendedName>
</protein>
<dbReference type="AlphaFoldDB" id="A0A367FVK2"/>
<gene>
    <name evidence="3" type="ORF">C4886_13680</name>
</gene>
<evidence type="ECO:0008006" key="5">
    <source>
        <dbReference type="Google" id="ProtNLM"/>
    </source>
</evidence>
<feature type="transmembrane region" description="Helical" evidence="1">
    <location>
        <begin position="73"/>
        <end position="92"/>
    </location>
</feature>
<feature type="signal peptide" evidence="2">
    <location>
        <begin position="1"/>
        <end position="21"/>
    </location>
</feature>
<evidence type="ECO:0000256" key="1">
    <source>
        <dbReference type="SAM" id="Phobius"/>
    </source>
</evidence>
<keyword evidence="1" id="KW-0812">Transmembrane</keyword>
<evidence type="ECO:0000313" key="4">
    <source>
        <dbReference type="Proteomes" id="UP000253208"/>
    </source>
</evidence>
<evidence type="ECO:0000313" key="3">
    <source>
        <dbReference type="EMBL" id="RCH42492.1"/>
    </source>
</evidence>
<keyword evidence="1" id="KW-1133">Transmembrane helix</keyword>
<organism evidence="3 4">
    <name type="scientific">Blautia obeum</name>
    <dbReference type="NCBI Taxonomy" id="40520"/>
    <lineage>
        <taxon>Bacteria</taxon>
        <taxon>Bacillati</taxon>
        <taxon>Bacillota</taxon>
        <taxon>Clostridia</taxon>
        <taxon>Lachnospirales</taxon>
        <taxon>Lachnospiraceae</taxon>
        <taxon>Blautia</taxon>
    </lineage>
</organism>
<name>A0A367FVK2_9FIRM</name>
<dbReference type="EMBL" id="PSQG01000021">
    <property type="protein sequence ID" value="RCH42492.1"/>
    <property type="molecule type" value="Genomic_DNA"/>
</dbReference>
<accession>A0A367FVK2</accession>
<sequence>MKRRRKRLMVIIPFSTMTRLADNVLDVTMFYASGADEDSLEPAENAFTELLMERFEQDEDAFSIVDQSEIMEAMFGVTNTMSLMIGVLFGLYPANKAASRKPIDALRYSG</sequence>
<evidence type="ECO:0000256" key="2">
    <source>
        <dbReference type="SAM" id="SignalP"/>
    </source>
</evidence>
<feature type="chain" id="PRO_5016951786" description="ABC transporter permease" evidence="2">
    <location>
        <begin position="22"/>
        <end position="110"/>
    </location>
</feature>
<keyword evidence="1" id="KW-0472">Membrane</keyword>
<dbReference type="RefSeq" id="WP_114002557.1">
    <property type="nucleotide sequence ID" value="NZ_PSQG01000021.1"/>
</dbReference>
<dbReference type="Proteomes" id="UP000253208">
    <property type="component" value="Unassembled WGS sequence"/>
</dbReference>
<comment type="caution">
    <text evidence="3">The sequence shown here is derived from an EMBL/GenBank/DDBJ whole genome shotgun (WGS) entry which is preliminary data.</text>
</comment>
<proteinExistence type="predicted"/>
<reference evidence="3 4" key="1">
    <citation type="submission" date="2018-02" db="EMBL/GenBank/DDBJ databases">
        <title>Complete genome sequencing of Faecalibacterium prausnitzii strains isolated from the human gut.</title>
        <authorList>
            <person name="Fitzgerald B.C."/>
            <person name="Shkoporov A.N."/>
            <person name="Ross P.R."/>
            <person name="Hill C."/>
        </authorList>
    </citation>
    <scope>NUCLEOTIDE SEQUENCE [LARGE SCALE GENOMIC DNA]</scope>
    <source>
        <strain evidence="3 4">APC942/31-1</strain>
    </source>
</reference>